<dbReference type="HOGENOM" id="CLU_2039705_0_0_1"/>
<evidence type="ECO:0000313" key="4">
    <source>
        <dbReference type="Proteomes" id="UP000011185"/>
    </source>
</evidence>
<dbReference type="Proteomes" id="UP000011185">
    <property type="component" value="Unassembled WGS sequence"/>
</dbReference>
<accession>L7JT88</accession>
<feature type="chain" id="PRO_5003979117" evidence="2">
    <location>
        <begin position="17"/>
        <end position="121"/>
    </location>
</feature>
<keyword evidence="2" id="KW-0732">Signal</keyword>
<evidence type="ECO:0000256" key="2">
    <source>
        <dbReference type="SAM" id="SignalP"/>
    </source>
</evidence>
<evidence type="ECO:0000313" key="3">
    <source>
        <dbReference type="EMBL" id="ELQ74540.1"/>
    </source>
</evidence>
<dbReference type="InParanoid" id="L7JT88"/>
<dbReference type="EMBL" id="JH994035">
    <property type="protein sequence ID" value="ELQ74540.1"/>
    <property type="molecule type" value="Genomic_DNA"/>
</dbReference>
<protein>
    <submittedName>
        <fullName evidence="3">Uncharacterized protein</fullName>
    </submittedName>
</protein>
<reference evidence="3 4" key="1">
    <citation type="journal article" date="2012" name="PLoS Pathog.">
        <title>The genome of the obligate intracellular parasite Trachipleistophora hominis: new insights into microsporidian genome dynamics and reductive evolution.</title>
        <authorList>
            <person name="Heinz E."/>
            <person name="Williams T.A."/>
            <person name="Nakjang S."/>
            <person name="Noel C.J."/>
            <person name="Swan D.C."/>
            <person name="Goldberg A.V."/>
            <person name="Harris S.R."/>
            <person name="Weinmaier T."/>
            <person name="Markert S."/>
            <person name="Becher D."/>
            <person name="Bernhardt J."/>
            <person name="Dagan T."/>
            <person name="Hacker C."/>
            <person name="Lucocq J.M."/>
            <person name="Schweder T."/>
            <person name="Rattei T."/>
            <person name="Hall N."/>
            <person name="Hirt R.P."/>
            <person name="Embley T.M."/>
        </authorList>
    </citation>
    <scope>NUCLEOTIDE SEQUENCE [LARGE SCALE GENOMIC DNA]</scope>
</reference>
<keyword evidence="4" id="KW-1185">Reference proteome</keyword>
<sequence length="121" mass="13162">MHILFVLLHLLDTVTASYGRINENNLGQVNNSVNKNNTNSLPNLCLTFAFESVPSVSIMNTVQQLENGNLSCSSSKTPSTHKITSDNDKIGDDGSSYQPPVRIGRYRGSTKTCSVNLGIVF</sequence>
<organism evidence="3 4">
    <name type="scientific">Trachipleistophora hominis</name>
    <name type="common">Microsporidian parasite</name>
    <dbReference type="NCBI Taxonomy" id="72359"/>
    <lineage>
        <taxon>Eukaryota</taxon>
        <taxon>Fungi</taxon>
        <taxon>Fungi incertae sedis</taxon>
        <taxon>Microsporidia</taxon>
        <taxon>Pleistophoridae</taxon>
        <taxon>Trachipleistophora</taxon>
    </lineage>
</organism>
<gene>
    <name evidence="3" type="ORF">THOM_2453</name>
</gene>
<evidence type="ECO:0000256" key="1">
    <source>
        <dbReference type="SAM" id="MobiDB-lite"/>
    </source>
</evidence>
<name>L7JT88_TRAHO</name>
<feature type="signal peptide" evidence="2">
    <location>
        <begin position="1"/>
        <end position="16"/>
    </location>
</feature>
<dbReference type="VEuPathDB" id="MicrosporidiaDB:THOM_2453"/>
<feature type="compositionally biased region" description="Polar residues" evidence="1">
    <location>
        <begin position="70"/>
        <end position="82"/>
    </location>
</feature>
<feature type="compositionally biased region" description="Basic and acidic residues" evidence="1">
    <location>
        <begin position="83"/>
        <end position="92"/>
    </location>
</feature>
<proteinExistence type="predicted"/>
<feature type="region of interest" description="Disordered" evidence="1">
    <location>
        <begin position="70"/>
        <end position="100"/>
    </location>
</feature>
<dbReference type="AlphaFoldDB" id="L7JT88"/>